<proteinExistence type="predicted"/>
<reference evidence="1" key="1">
    <citation type="submission" date="2021-07" db="EMBL/GenBank/DDBJ databases">
        <authorList>
            <person name="Fernandez M."/>
            <person name="Pereira P."/>
            <person name="Torres Tejerizo G.A."/>
            <person name="Gonzalez P."/>
            <person name="Agostini E."/>
        </authorList>
    </citation>
    <scope>NUCLEOTIDE SEQUENCE</scope>
    <source>
        <strain evidence="1">SFC 500-1A</strain>
    </source>
</reference>
<accession>A0A8X8GMZ3</accession>
<organism evidence="1 2">
    <name type="scientific">Acinetobacter guillouiae</name>
    <name type="common">Acinetobacter genomosp. 11</name>
    <dbReference type="NCBI Taxonomy" id="106649"/>
    <lineage>
        <taxon>Bacteria</taxon>
        <taxon>Pseudomonadati</taxon>
        <taxon>Pseudomonadota</taxon>
        <taxon>Gammaproteobacteria</taxon>
        <taxon>Moraxellales</taxon>
        <taxon>Moraxellaceae</taxon>
        <taxon>Acinetobacter</taxon>
    </lineage>
</organism>
<comment type="caution">
    <text evidence="1">The sequence shown here is derived from an EMBL/GenBank/DDBJ whole genome shotgun (WGS) entry which is preliminary data.</text>
</comment>
<dbReference type="Proteomes" id="UP000887320">
    <property type="component" value="Unassembled WGS sequence"/>
</dbReference>
<dbReference type="AlphaFoldDB" id="A0A8X8GMZ3"/>
<sequence length="130" mass="14740">MSRTDTNRLLKDLAQSIEENPEDGIFITVVAGGQLISGELVSEDQFFSLADNIALKDLYEQFLKNPRQEALAALEKGEEVDFSNDLKEYFIYLNHVSYLNTEIPFQKNESISAQVRVSDISAFTFRGIKQ</sequence>
<name>A0A8X8GMZ3_ACIGI</name>
<protein>
    <submittedName>
        <fullName evidence="1">Uncharacterized protein</fullName>
    </submittedName>
</protein>
<dbReference type="EMBL" id="JAHWXT010000001">
    <property type="protein sequence ID" value="MCF0263391.1"/>
    <property type="molecule type" value="Genomic_DNA"/>
</dbReference>
<evidence type="ECO:0000313" key="1">
    <source>
        <dbReference type="EMBL" id="MCF0263391.1"/>
    </source>
</evidence>
<dbReference type="RefSeq" id="WP_234622642.1">
    <property type="nucleotide sequence ID" value="NZ_JAHWXT010000001.1"/>
</dbReference>
<evidence type="ECO:0000313" key="2">
    <source>
        <dbReference type="Proteomes" id="UP000887320"/>
    </source>
</evidence>
<gene>
    <name evidence="1" type="ORF">KW868_02730</name>
</gene>